<dbReference type="Proteomes" id="UP000254834">
    <property type="component" value="Chromosome"/>
</dbReference>
<dbReference type="AlphaFoldDB" id="A0A345ZCL3"/>
<dbReference type="Pfam" id="PF13899">
    <property type="entry name" value="Thioredoxin_7"/>
    <property type="match status" value="1"/>
</dbReference>
<keyword evidence="8" id="KW-1185">Reference proteome</keyword>
<sequence length="604" mass="67671">MIFFKRNFMNDRMQHQYPLYVKQSKKIISFFLLCSTLMLNAVDFSYKVTQLDELNQNIAVTFTLQENEAIFARTLNISVNNPDLQVIGSSTNVPATKKYIPEFKQDKQVYDQDFIVTTRITCTKPQQKVDGSLHISYLSTLENSLKDAIFPLQFDNHIAEDQPIVTTNIVAMPVAQQTKFQEDHSWVGYFQNLVKTTQTPWAQILLALILGLLLSLTPCIYPMIPITIGILHSHGKKSLLSNFLGSMSYACGMATTFACLGLLATVAGSSFGSLLSQPMFVIALVLFIGYMSLTMIGVIDMYIPPFMKGEIKLYKSFGPYMSAFLFGAISGTIASPCVSPGLALLLSIVATMGNNILGFMLLFSFGIGLSFPLIVIGTFSNSLYLLPKSGMWMVEIKKALGFFMLATCFYYLSNILPVAVVYWLFTAFTMFTASFYLAGPGAYSSPTTKNVYNGISIIMIGATMLMAMQSYEKTFYKETINTQKSVAWQADYATALATARENKTLLFVDFWANHCTICKAIDKKVFKNDDFNRATADIITFVKIDATHSNNPDYAMLKEQYKVYAQPTMLLIDPTTETVLEKWTSEPYSMTIELFIAQLKKFVQ</sequence>
<dbReference type="InterPro" id="IPR036249">
    <property type="entry name" value="Thioredoxin-like_sf"/>
</dbReference>
<feature type="transmembrane region" description="Helical" evidence="5">
    <location>
        <begin position="419"/>
        <end position="439"/>
    </location>
</feature>
<dbReference type="Pfam" id="PF02683">
    <property type="entry name" value="DsbD_TM"/>
    <property type="match status" value="1"/>
</dbReference>
<feature type="transmembrane region" description="Helical" evidence="5">
    <location>
        <begin position="324"/>
        <end position="350"/>
    </location>
</feature>
<evidence type="ECO:0000256" key="2">
    <source>
        <dbReference type="ARBA" id="ARBA00022692"/>
    </source>
</evidence>
<dbReference type="PANTHER" id="PTHR32234:SF0">
    <property type="entry name" value="THIOL:DISULFIDE INTERCHANGE PROTEIN DSBD"/>
    <property type="match status" value="1"/>
</dbReference>
<dbReference type="GO" id="GO:0015035">
    <property type="term" value="F:protein-disulfide reductase activity"/>
    <property type="evidence" value="ECO:0007669"/>
    <property type="project" value="TreeGrafter"/>
</dbReference>
<feature type="transmembrane region" description="Helical" evidence="5">
    <location>
        <begin position="396"/>
        <end position="413"/>
    </location>
</feature>
<gene>
    <name evidence="7" type="ORF">C0J27_04845</name>
</gene>
<feature type="transmembrane region" description="Helical" evidence="5">
    <location>
        <begin position="356"/>
        <end position="384"/>
    </location>
</feature>
<dbReference type="EMBL" id="CP025544">
    <property type="protein sequence ID" value="AXK61030.1"/>
    <property type="molecule type" value="Genomic_DNA"/>
</dbReference>
<evidence type="ECO:0000313" key="8">
    <source>
        <dbReference type="Proteomes" id="UP000254834"/>
    </source>
</evidence>
<evidence type="ECO:0000256" key="1">
    <source>
        <dbReference type="ARBA" id="ARBA00004141"/>
    </source>
</evidence>
<reference evidence="7 8" key="1">
    <citation type="submission" date="2017-12" db="EMBL/GenBank/DDBJ databases">
        <title>Chromulinavorax destructans is a abundant pathogen of dominant heterotrophic picoflagllates.</title>
        <authorList>
            <person name="Deeg C.M."/>
            <person name="Zimmer M."/>
            <person name="Suttle C.A."/>
        </authorList>
    </citation>
    <scope>NUCLEOTIDE SEQUENCE [LARGE SCALE GENOMIC DNA]</scope>
    <source>
        <strain evidence="7 8">SeV1</strain>
    </source>
</reference>
<dbReference type="GO" id="GO:0045454">
    <property type="term" value="P:cell redox homeostasis"/>
    <property type="evidence" value="ECO:0007669"/>
    <property type="project" value="TreeGrafter"/>
</dbReference>
<evidence type="ECO:0000256" key="5">
    <source>
        <dbReference type="SAM" id="Phobius"/>
    </source>
</evidence>
<name>A0A345ZCL3_9BACT</name>
<dbReference type="KEGG" id="cdes:C0J27_04845"/>
<dbReference type="InterPro" id="IPR003834">
    <property type="entry name" value="Cyt_c_assmbl_TM_dom"/>
</dbReference>
<keyword evidence="2 5" id="KW-0812">Transmembrane</keyword>
<organism evidence="7 8">
    <name type="scientific">Candidatus Chromulinivorax destructor</name>
    <dbReference type="NCBI Taxonomy" id="2066483"/>
    <lineage>
        <taxon>Bacteria</taxon>
        <taxon>Candidatus Babelota</taxon>
        <taxon>Candidatus Babeliae</taxon>
        <taxon>Candidatus Babeliales</taxon>
        <taxon>Candidatus Chromulinivoraceae</taxon>
        <taxon>Candidatus Chromulinivorax</taxon>
    </lineage>
</organism>
<feature type="transmembrane region" description="Helical" evidence="5">
    <location>
        <begin position="201"/>
        <end position="231"/>
    </location>
</feature>
<accession>A0A345ZCL3</accession>
<keyword evidence="3 5" id="KW-1133">Transmembrane helix</keyword>
<dbReference type="Gene3D" id="3.40.30.10">
    <property type="entry name" value="Glutaredoxin"/>
    <property type="match status" value="1"/>
</dbReference>
<dbReference type="GO" id="GO:0017004">
    <property type="term" value="P:cytochrome complex assembly"/>
    <property type="evidence" value="ECO:0007669"/>
    <property type="project" value="InterPro"/>
</dbReference>
<evidence type="ECO:0000256" key="4">
    <source>
        <dbReference type="ARBA" id="ARBA00023136"/>
    </source>
</evidence>
<evidence type="ECO:0000259" key="6">
    <source>
        <dbReference type="Pfam" id="PF02683"/>
    </source>
</evidence>
<keyword evidence="4 5" id="KW-0472">Membrane</keyword>
<dbReference type="SUPFAM" id="SSF52833">
    <property type="entry name" value="Thioredoxin-like"/>
    <property type="match status" value="1"/>
</dbReference>
<feature type="transmembrane region" description="Helical" evidence="5">
    <location>
        <begin position="243"/>
        <end position="267"/>
    </location>
</feature>
<protein>
    <recommendedName>
        <fullName evidence="6">Cytochrome C biogenesis protein transmembrane domain-containing protein</fullName>
    </recommendedName>
</protein>
<evidence type="ECO:0000313" key="7">
    <source>
        <dbReference type="EMBL" id="AXK61030.1"/>
    </source>
</evidence>
<feature type="domain" description="Cytochrome C biogenesis protein transmembrane" evidence="6">
    <location>
        <begin position="201"/>
        <end position="415"/>
    </location>
</feature>
<dbReference type="GO" id="GO:0016020">
    <property type="term" value="C:membrane"/>
    <property type="evidence" value="ECO:0007669"/>
    <property type="project" value="UniProtKB-SubCell"/>
</dbReference>
<feature type="transmembrane region" description="Helical" evidence="5">
    <location>
        <begin position="451"/>
        <end position="471"/>
    </location>
</feature>
<dbReference type="OrthoDB" id="9811036at2"/>
<feature type="transmembrane region" description="Helical" evidence="5">
    <location>
        <begin position="279"/>
        <end position="303"/>
    </location>
</feature>
<dbReference type="PANTHER" id="PTHR32234">
    <property type="entry name" value="THIOL:DISULFIDE INTERCHANGE PROTEIN DSBD"/>
    <property type="match status" value="1"/>
</dbReference>
<proteinExistence type="predicted"/>
<comment type="subcellular location">
    <subcellularLocation>
        <location evidence="1">Membrane</location>
        <topology evidence="1">Multi-pass membrane protein</topology>
    </subcellularLocation>
</comment>
<evidence type="ECO:0000256" key="3">
    <source>
        <dbReference type="ARBA" id="ARBA00022989"/>
    </source>
</evidence>